<name>D5AVG4_RHOCB</name>
<sequence length="343" mass="36084">MSPAPLFWITVLGLLAGLLGLSVAGWRHAKPVQQIVLGLAGLLGIMLTLSFLFAPLGLPVAACALVTYVACRLVAGLASRAARLVAAPLAFGLIAAPFAERISFEIRTASARGAYARGWADLARKPLAVQFGTLRLQLPFSPQIHVATPCPPGAAAAPGVCVITALDARPQAHDLLQGGPPPAAPGQPARLDRITLDATDPAGRFGVVPVSSLETAPPESRAQSCARHPEALVSPWCAAPLSRSVTLRPAPREPDIEEILLRDHLPLEGITLPPDATGTPARFTCSATRDAARRNDPTRIRFRLCRLSYQPLAGLEAVVEFDGIADAELHEAAPRLIGEFGRG</sequence>
<geneLocation type="plasmid" evidence="2 3">
    <name>pRCB133</name>
</geneLocation>
<dbReference type="KEGG" id="rcp:RCAP_rcp00041"/>
<proteinExistence type="predicted"/>
<protein>
    <submittedName>
        <fullName evidence="2">Membrane protein, putative</fullName>
    </submittedName>
</protein>
<feature type="transmembrane region" description="Helical" evidence="1">
    <location>
        <begin position="6"/>
        <end position="24"/>
    </location>
</feature>
<keyword evidence="1" id="KW-0812">Transmembrane</keyword>
<dbReference type="HOGENOM" id="CLU_808614_0_0_5"/>
<gene>
    <name evidence="2" type="ordered locus">RCAP_rcp00041</name>
</gene>
<evidence type="ECO:0000313" key="3">
    <source>
        <dbReference type="Proteomes" id="UP000002361"/>
    </source>
</evidence>
<dbReference type="RefSeq" id="WP_013069271.1">
    <property type="nucleotide sequence ID" value="NC_014035.1"/>
</dbReference>
<reference key="1">
    <citation type="submission" date="2008-12" db="EMBL/GenBank/DDBJ databases">
        <title>Complete genome sequence of Rhodobacter capsulatus SB1003.</title>
        <authorList>
            <person name="Strnad H."/>
            <person name="Lapidus A."/>
            <person name="Vlcek C."/>
            <person name="Ulbrich P."/>
            <person name="Paces J."/>
            <person name="Maltsev N."/>
            <person name="Kumar V."/>
            <person name="Kogan Y."/>
            <person name="Milgram A."/>
            <person name="Rebrekov D."/>
            <person name="Mazur M."/>
            <person name="Cox R."/>
            <person name="Kyrpides N."/>
            <person name="Kolar M."/>
            <person name="Sachova J."/>
            <person name="Ridl J."/>
            <person name="Ivanova N."/>
            <person name="Kapatral V."/>
            <person name="Los T."/>
            <person name="Lykidis A."/>
            <person name="Mikhailova N."/>
            <person name="Reznik G."/>
            <person name="Vasieva O."/>
            <person name="Fonstein M."/>
            <person name="Paces V."/>
            <person name="Haselkorn R."/>
        </authorList>
    </citation>
    <scope>NUCLEOTIDE SEQUENCE</scope>
    <source>
        <strain>SB1003</strain>
    </source>
</reference>
<reference evidence="2 3" key="2">
    <citation type="journal article" date="2010" name="J. Bacteriol.">
        <title>Complete genome sequence of the photosynthetic purple nonsulfur bacterium Rhodobacter capsulatus SB 1003.</title>
        <authorList>
            <person name="Strnad H."/>
            <person name="Lapidus A."/>
            <person name="Paces J."/>
            <person name="Ulbrich P."/>
            <person name="Vlcek C."/>
            <person name="Paces V."/>
            <person name="Haselkorn R."/>
        </authorList>
    </citation>
    <scope>NUCLEOTIDE SEQUENCE [LARGE SCALE GENOMIC DNA]</scope>
    <source>
        <strain evidence="3">ATCC BAA-309 / NBRC 16581 / SB1003</strain>
        <plasmid evidence="2 3">pRCB133</plasmid>
    </source>
</reference>
<accession>D5AVG4</accession>
<dbReference type="EMBL" id="CP001313">
    <property type="protein sequence ID" value="ADE87299.1"/>
    <property type="molecule type" value="Genomic_DNA"/>
</dbReference>
<keyword evidence="3" id="KW-1185">Reference proteome</keyword>
<dbReference type="AlphaFoldDB" id="D5AVG4"/>
<keyword evidence="1" id="KW-0472">Membrane</keyword>
<feature type="transmembrane region" description="Helical" evidence="1">
    <location>
        <begin position="36"/>
        <end position="69"/>
    </location>
</feature>
<evidence type="ECO:0000313" key="2">
    <source>
        <dbReference type="EMBL" id="ADE87299.1"/>
    </source>
</evidence>
<organism evidence="2 3">
    <name type="scientific">Rhodobacter capsulatus (strain ATCC BAA-309 / NBRC 16581 / SB1003)</name>
    <dbReference type="NCBI Taxonomy" id="272942"/>
    <lineage>
        <taxon>Bacteria</taxon>
        <taxon>Pseudomonadati</taxon>
        <taxon>Pseudomonadota</taxon>
        <taxon>Alphaproteobacteria</taxon>
        <taxon>Rhodobacterales</taxon>
        <taxon>Rhodobacter group</taxon>
        <taxon>Rhodobacter</taxon>
    </lineage>
</organism>
<keyword evidence="2" id="KW-0614">Plasmid</keyword>
<dbReference type="GeneID" id="31492353"/>
<dbReference type="Proteomes" id="UP000002361">
    <property type="component" value="Plasmid pRCB133"/>
</dbReference>
<keyword evidence="1" id="KW-1133">Transmembrane helix</keyword>
<evidence type="ECO:0000256" key="1">
    <source>
        <dbReference type="SAM" id="Phobius"/>
    </source>
</evidence>